<dbReference type="AlphaFoldDB" id="A0A370DFB6"/>
<dbReference type="Proteomes" id="UP000254771">
    <property type="component" value="Unassembled WGS sequence"/>
</dbReference>
<sequence length="570" mass="62268">MPEHTKGVNEDTATLNLRWADALIDGIVATGAHHAVISPGSRSTPLVLAIERRHDITSWHHPDERSAAFFALGLASHDRKPVIVIATSGSAPAHWYPAVIEANRGNIPLLLLSADRPPELQNCGANQSVDQNRLFGSHVRGFHYPGPAAPEAINYIRALGIRAGHQACWPNPGPVHLNLPFREPLVPKQFPELPKTTAKQTPPTPSILPDQNQTTNIHACLSGRAGLIVCGANAHHTKFPDAVTRLAKALGAPILADPLSQLRFGNHDLSHIISRYDGFLRNPDFRQQHQPAWVLRFGAAPVSKTLLNYLEEGDAPTLLCDPFGNWPDPLHQVTEMVRATPALLCQKLLEMNPVSAGDNWFNDFAAQERAINNRKPAPESLPFEGKIIDEIFDCISSGATLFSGNSLPIRQLDSWSGTSSKAIRILANRGASGIDGNISTLLGIAATNNEPVIGLLGDLAFFHDMNGLLAMRDSDATIILLNNGGGAIFGQLPQANLEGFEKHWLMPTGLDFSQAAQLFGIDYRRITKQAEFRPALSEAITEKHGTIIEVMIDREQSLLRQADYWMDFNN</sequence>
<keyword evidence="2 7" id="KW-0808">Transferase</keyword>
<dbReference type="GO" id="GO:0070204">
    <property type="term" value="F:2-succinyl-5-enolpyruvyl-6-hydroxy-3-cyclohexene-1-carboxylic-acid synthase activity"/>
    <property type="evidence" value="ECO:0007669"/>
    <property type="project" value="UniProtKB-UniRule"/>
</dbReference>
<evidence type="ECO:0000256" key="7">
    <source>
        <dbReference type="HAMAP-Rule" id="MF_01659"/>
    </source>
</evidence>
<dbReference type="PANTHER" id="PTHR42916">
    <property type="entry name" value="2-SUCCINYL-5-ENOLPYRUVYL-6-HYDROXY-3-CYCLOHEXENE-1-CARBOXYLATE SYNTHASE"/>
    <property type="match status" value="1"/>
</dbReference>
<reference evidence="11 12" key="1">
    <citation type="journal article" date="2018" name="ISME J.">
        <title>Endosymbiont genomes yield clues of tubeworm success.</title>
        <authorList>
            <person name="Li Y."/>
            <person name="Liles M.R."/>
            <person name="Halanych K.M."/>
        </authorList>
    </citation>
    <scope>NUCLEOTIDE SEQUENCE [LARGE SCALE GENOMIC DNA]</scope>
    <source>
        <strain evidence="11">A1462</strain>
    </source>
</reference>
<comment type="caution">
    <text evidence="11">The sequence shown here is derived from an EMBL/GenBank/DDBJ whole genome shotgun (WGS) entry which is preliminary data.</text>
</comment>
<dbReference type="NCBIfam" id="TIGR00173">
    <property type="entry name" value="menD"/>
    <property type="match status" value="1"/>
</dbReference>
<dbReference type="PIRSF" id="PIRSF004983">
    <property type="entry name" value="MenD"/>
    <property type="match status" value="1"/>
</dbReference>
<dbReference type="HAMAP" id="MF_01659">
    <property type="entry name" value="MenD"/>
    <property type="match status" value="1"/>
</dbReference>
<proteinExistence type="inferred from homology"/>
<dbReference type="InterPro" id="IPR029035">
    <property type="entry name" value="DHS-like_NAD/FAD-binding_dom"/>
</dbReference>
<comment type="cofactor">
    <cofactor evidence="7">
        <name>thiamine diphosphate</name>
        <dbReference type="ChEBI" id="CHEBI:58937"/>
    </cofactor>
    <text evidence="7">Binds 1 thiamine pyrophosphate per subunit.</text>
</comment>
<dbReference type="Pfam" id="PF02775">
    <property type="entry name" value="TPP_enzyme_C"/>
    <property type="match status" value="1"/>
</dbReference>
<dbReference type="Gene3D" id="3.40.50.970">
    <property type="match status" value="2"/>
</dbReference>
<dbReference type="GO" id="GO:0030145">
    <property type="term" value="F:manganese ion binding"/>
    <property type="evidence" value="ECO:0007669"/>
    <property type="project" value="UniProtKB-UniRule"/>
</dbReference>
<feature type="domain" description="Menaquinone biosynthesis protein MenD middle" evidence="10">
    <location>
        <begin position="223"/>
        <end position="368"/>
    </location>
</feature>
<name>A0A370DFB6_9GAMM</name>
<comment type="pathway">
    <text evidence="7">Quinol/quinone metabolism; menaquinone biosynthesis.</text>
</comment>
<dbReference type="InterPro" id="IPR004433">
    <property type="entry name" value="MenaQ_synth_MenD"/>
</dbReference>
<evidence type="ECO:0000256" key="1">
    <source>
        <dbReference type="ARBA" id="ARBA00022428"/>
    </source>
</evidence>
<dbReference type="GO" id="GO:0000287">
    <property type="term" value="F:magnesium ion binding"/>
    <property type="evidence" value="ECO:0007669"/>
    <property type="project" value="UniProtKB-UniRule"/>
</dbReference>
<evidence type="ECO:0000256" key="3">
    <source>
        <dbReference type="ARBA" id="ARBA00022723"/>
    </source>
</evidence>
<keyword evidence="1 7" id="KW-0474">Menaquinone biosynthesis</keyword>
<organism evidence="11 12">
    <name type="scientific">endosymbiont of Escarpia spicata</name>
    <dbReference type="NCBI Taxonomy" id="2200908"/>
    <lineage>
        <taxon>Bacteria</taxon>
        <taxon>Pseudomonadati</taxon>
        <taxon>Pseudomonadota</taxon>
        <taxon>Gammaproteobacteria</taxon>
        <taxon>sulfur-oxidizing symbionts</taxon>
    </lineage>
</organism>
<dbReference type="PANTHER" id="PTHR42916:SF1">
    <property type="entry name" value="PROTEIN PHYLLO, CHLOROPLASTIC"/>
    <property type="match status" value="1"/>
</dbReference>
<comment type="similarity">
    <text evidence="7">Belongs to the TPP enzyme family. MenD subfamily.</text>
</comment>
<dbReference type="InterPro" id="IPR011766">
    <property type="entry name" value="TPP_enzyme_TPP-bd"/>
</dbReference>
<keyword evidence="12" id="KW-1185">Reference proteome</keyword>
<dbReference type="InterPro" id="IPR012001">
    <property type="entry name" value="Thiamin_PyroP_enz_TPP-bd_dom"/>
</dbReference>
<comment type="function">
    <text evidence="7">Catalyzes the thiamine diphosphate-dependent decarboxylation of 2-oxoglutarate and the subsequent addition of the resulting succinic semialdehyde-thiamine pyrophosphate anion to isochorismate to yield 2-succinyl-5-enolpyruvyl-6-hydroxy-3-cyclohexene-1-carboxylate (SEPHCHC).</text>
</comment>
<evidence type="ECO:0000256" key="4">
    <source>
        <dbReference type="ARBA" id="ARBA00022842"/>
    </source>
</evidence>
<dbReference type="UniPathway" id="UPA01057">
    <property type="reaction ID" value="UER00164"/>
</dbReference>
<dbReference type="InterPro" id="IPR032264">
    <property type="entry name" value="MenD_middle"/>
</dbReference>
<evidence type="ECO:0000259" key="8">
    <source>
        <dbReference type="Pfam" id="PF02775"/>
    </source>
</evidence>
<comment type="catalytic activity">
    <reaction evidence="7">
        <text>isochorismate + 2-oxoglutarate + H(+) = 5-enolpyruvoyl-6-hydroxy-2-succinyl-cyclohex-3-ene-1-carboxylate + CO2</text>
        <dbReference type="Rhea" id="RHEA:25593"/>
        <dbReference type="ChEBI" id="CHEBI:15378"/>
        <dbReference type="ChEBI" id="CHEBI:16526"/>
        <dbReference type="ChEBI" id="CHEBI:16810"/>
        <dbReference type="ChEBI" id="CHEBI:29780"/>
        <dbReference type="ChEBI" id="CHEBI:58818"/>
        <dbReference type="EC" id="2.2.1.9"/>
    </reaction>
</comment>
<dbReference type="UniPathway" id="UPA00079"/>
<dbReference type="InterPro" id="IPR029061">
    <property type="entry name" value="THDP-binding"/>
</dbReference>
<evidence type="ECO:0000313" key="12">
    <source>
        <dbReference type="Proteomes" id="UP000254771"/>
    </source>
</evidence>
<protein>
    <recommendedName>
        <fullName evidence="7">2-succinyl-5-enolpyruvyl-6-hydroxy-3-cyclohexene-1-carboxylate synthase</fullName>
        <shortName evidence="7">SEPHCHC synthase</shortName>
        <ecNumber evidence="7">2.2.1.9</ecNumber>
    </recommendedName>
    <alternativeName>
        <fullName evidence="7">Menaquinone biosynthesis protein MenD</fullName>
    </alternativeName>
</protein>
<dbReference type="EMBL" id="QFXE01000018">
    <property type="protein sequence ID" value="RDH83571.1"/>
    <property type="molecule type" value="Genomic_DNA"/>
</dbReference>
<dbReference type="EC" id="2.2.1.9" evidence="7"/>
<evidence type="ECO:0000259" key="9">
    <source>
        <dbReference type="Pfam" id="PF02776"/>
    </source>
</evidence>
<evidence type="ECO:0000313" key="11">
    <source>
        <dbReference type="EMBL" id="RDH83571.1"/>
    </source>
</evidence>
<keyword evidence="6 7" id="KW-0464">Manganese</keyword>
<evidence type="ECO:0000256" key="5">
    <source>
        <dbReference type="ARBA" id="ARBA00023052"/>
    </source>
</evidence>
<feature type="domain" description="Thiamine pyrophosphate enzyme TPP-binding" evidence="8">
    <location>
        <begin position="437"/>
        <end position="550"/>
    </location>
</feature>
<evidence type="ECO:0000256" key="6">
    <source>
        <dbReference type="ARBA" id="ARBA00023211"/>
    </source>
</evidence>
<gene>
    <name evidence="7" type="primary">menD</name>
    <name evidence="11" type="ORF">DIZ78_13725</name>
</gene>
<comment type="pathway">
    <text evidence="7">Quinol/quinone metabolism; 1,4-dihydroxy-2-naphthoate biosynthesis; 1,4-dihydroxy-2-naphthoate from chorismate: step 2/7.</text>
</comment>
<evidence type="ECO:0000259" key="10">
    <source>
        <dbReference type="Pfam" id="PF16582"/>
    </source>
</evidence>
<comment type="subunit">
    <text evidence="7">Homodimer.</text>
</comment>
<dbReference type="SUPFAM" id="SSF52518">
    <property type="entry name" value="Thiamin diphosphate-binding fold (THDP-binding)"/>
    <property type="match status" value="2"/>
</dbReference>
<dbReference type="SUPFAM" id="SSF52467">
    <property type="entry name" value="DHS-like NAD/FAD-binding domain"/>
    <property type="match status" value="1"/>
</dbReference>
<evidence type="ECO:0000256" key="2">
    <source>
        <dbReference type="ARBA" id="ARBA00022679"/>
    </source>
</evidence>
<feature type="domain" description="Thiamine pyrophosphate enzyme N-terminal TPP-binding" evidence="9">
    <location>
        <begin position="19"/>
        <end position="132"/>
    </location>
</feature>
<dbReference type="CDD" id="cd07037">
    <property type="entry name" value="TPP_PYR_MenD"/>
    <property type="match status" value="1"/>
</dbReference>
<dbReference type="CDD" id="cd02009">
    <property type="entry name" value="TPP_SHCHC_synthase"/>
    <property type="match status" value="1"/>
</dbReference>
<dbReference type="GO" id="GO:0030976">
    <property type="term" value="F:thiamine pyrophosphate binding"/>
    <property type="evidence" value="ECO:0007669"/>
    <property type="project" value="UniProtKB-UniRule"/>
</dbReference>
<keyword evidence="3 7" id="KW-0479">Metal-binding</keyword>
<accession>A0A370DFB6</accession>
<keyword evidence="4 7" id="KW-0460">Magnesium</keyword>
<dbReference type="Pfam" id="PF02776">
    <property type="entry name" value="TPP_enzyme_N"/>
    <property type="match status" value="1"/>
</dbReference>
<comment type="cofactor">
    <cofactor evidence="7">
        <name>Mg(2+)</name>
        <dbReference type="ChEBI" id="CHEBI:18420"/>
    </cofactor>
    <cofactor evidence="7">
        <name>Mn(2+)</name>
        <dbReference type="ChEBI" id="CHEBI:29035"/>
    </cofactor>
</comment>
<dbReference type="GO" id="GO:0009234">
    <property type="term" value="P:menaquinone biosynthetic process"/>
    <property type="evidence" value="ECO:0007669"/>
    <property type="project" value="UniProtKB-UniRule"/>
</dbReference>
<dbReference type="Pfam" id="PF16582">
    <property type="entry name" value="TPP_enzyme_M_2"/>
    <property type="match status" value="1"/>
</dbReference>
<dbReference type="Gene3D" id="3.40.50.1220">
    <property type="entry name" value="TPP-binding domain"/>
    <property type="match status" value="1"/>
</dbReference>
<keyword evidence="5 7" id="KW-0786">Thiamine pyrophosphate</keyword>